<evidence type="ECO:0000256" key="2">
    <source>
        <dbReference type="PROSITE-ProRule" id="PRU00169"/>
    </source>
</evidence>
<name>A0A937AB70_9BACT</name>
<feature type="domain" description="Response regulatory" evidence="3">
    <location>
        <begin position="8"/>
        <end position="122"/>
    </location>
</feature>
<dbReference type="RefSeq" id="WP_201920837.1">
    <property type="nucleotide sequence ID" value="NZ_JAERQG010000002.1"/>
</dbReference>
<accession>A0A937AB70</accession>
<dbReference type="PANTHER" id="PTHR44591:SF3">
    <property type="entry name" value="RESPONSE REGULATORY DOMAIN-CONTAINING PROTEIN"/>
    <property type="match status" value="1"/>
</dbReference>
<dbReference type="PROSITE" id="PS50110">
    <property type="entry name" value="RESPONSE_REGULATORY"/>
    <property type="match status" value="1"/>
</dbReference>
<organism evidence="4 5">
    <name type="scientific">Marivirga atlantica</name>
    <dbReference type="NCBI Taxonomy" id="1548457"/>
    <lineage>
        <taxon>Bacteria</taxon>
        <taxon>Pseudomonadati</taxon>
        <taxon>Bacteroidota</taxon>
        <taxon>Cytophagia</taxon>
        <taxon>Cytophagales</taxon>
        <taxon>Marivirgaceae</taxon>
        <taxon>Marivirga</taxon>
    </lineage>
</organism>
<sequence>MKNLPNIKTFVVDDDPFFLQIMEQVLLNLGIDDVTCFDNGFDIQNSLHQKPEIIFLDYNLEGITGYDVLKKIKRYDPDIYVILISAQDEIKPAVDALKHGAFDYLQKSNDTMNQVEAIIGKVLAVKEALEKNKPTLLKRIFQIK</sequence>
<dbReference type="SMART" id="SM00448">
    <property type="entry name" value="REC"/>
    <property type="match status" value="1"/>
</dbReference>
<feature type="modified residue" description="4-aspartylphosphate" evidence="2">
    <location>
        <position position="57"/>
    </location>
</feature>
<dbReference type="InterPro" id="IPR001789">
    <property type="entry name" value="Sig_transdc_resp-reg_receiver"/>
</dbReference>
<dbReference type="Gene3D" id="3.40.50.2300">
    <property type="match status" value="1"/>
</dbReference>
<evidence type="ECO:0000259" key="3">
    <source>
        <dbReference type="PROSITE" id="PS50110"/>
    </source>
</evidence>
<evidence type="ECO:0000313" key="5">
    <source>
        <dbReference type="Proteomes" id="UP000642920"/>
    </source>
</evidence>
<reference evidence="4" key="1">
    <citation type="submission" date="2021-01" db="EMBL/GenBank/DDBJ databases">
        <title>Marivirga sp. nov., isolated from intertidal surface sediments.</title>
        <authorList>
            <person name="Zhang M."/>
        </authorList>
    </citation>
    <scope>NUCLEOTIDE SEQUENCE</scope>
    <source>
        <strain evidence="4">SM1354</strain>
    </source>
</reference>
<dbReference type="Proteomes" id="UP000642920">
    <property type="component" value="Unassembled WGS sequence"/>
</dbReference>
<keyword evidence="5" id="KW-1185">Reference proteome</keyword>
<dbReference type="InterPro" id="IPR050595">
    <property type="entry name" value="Bact_response_regulator"/>
</dbReference>
<dbReference type="SUPFAM" id="SSF52172">
    <property type="entry name" value="CheY-like"/>
    <property type="match status" value="1"/>
</dbReference>
<evidence type="ECO:0000256" key="1">
    <source>
        <dbReference type="ARBA" id="ARBA00022553"/>
    </source>
</evidence>
<evidence type="ECO:0000313" key="4">
    <source>
        <dbReference type="EMBL" id="MBL0765701.1"/>
    </source>
</evidence>
<proteinExistence type="predicted"/>
<dbReference type="InterPro" id="IPR011006">
    <property type="entry name" value="CheY-like_superfamily"/>
</dbReference>
<dbReference type="CDD" id="cd00156">
    <property type="entry name" value="REC"/>
    <property type="match status" value="1"/>
</dbReference>
<protein>
    <submittedName>
        <fullName evidence="4">Response regulator</fullName>
    </submittedName>
</protein>
<comment type="caution">
    <text evidence="4">The sequence shown here is derived from an EMBL/GenBank/DDBJ whole genome shotgun (WGS) entry which is preliminary data.</text>
</comment>
<dbReference type="PANTHER" id="PTHR44591">
    <property type="entry name" value="STRESS RESPONSE REGULATOR PROTEIN 1"/>
    <property type="match status" value="1"/>
</dbReference>
<gene>
    <name evidence="4" type="ORF">JKP34_10595</name>
</gene>
<dbReference type="GO" id="GO:0000160">
    <property type="term" value="P:phosphorelay signal transduction system"/>
    <property type="evidence" value="ECO:0007669"/>
    <property type="project" value="InterPro"/>
</dbReference>
<dbReference type="AlphaFoldDB" id="A0A937AB70"/>
<dbReference type="Pfam" id="PF00072">
    <property type="entry name" value="Response_reg"/>
    <property type="match status" value="1"/>
</dbReference>
<keyword evidence="1 2" id="KW-0597">Phosphoprotein</keyword>
<dbReference type="EMBL" id="JAERQG010000002">
    <property type="protein sequence ID" value="MBL0765701.1"/>
    <property type="molecule type" value="Genomic_DNA"/>
</dbReference>